<proteinExistence type="predicted"/>
<dbReference type="GO" id="GO:0000160">
    <property type="term" value="P:phosphorelay signal transduction system"/>
    <property type="evidence" value="ECO:0007669"/>
    <property type="project" value="InterPro"/>
</dbReference>
<evidence type="ECO:0000256" key="1">
    <source>
        <dbReference type="ARBA" id="ARBA00022553"/>
    </source>
</evidence>
<dbReference type="OrthoDB" id="9800897at2"/>
<dbReference type="SUPFAM" id="SSF52172">
    <property type="entry name" value="CheY-like"/>
    <property type="match status" value="1"/>
</dbReference>
<dbReference type="Proteomes" id="UP000317648">
    <property type="component" value="Chromosome"/>
</dbReference>
<dbReference type="InterPro" id="IPR001789">
    <property type="entry name" value="Sig_transdc_resp-reg_receiver"/>
</dbReference>
<accession>A0A518DVT2</accession>
<keyword evidence="1 2" id="KW-0597">Phosphoprotein</keyword>
<dbReference type="InterPro" id="IPR011006">
    <property type="entry name" value="CheY-like_superfamily"/>
</dbReference>
<evidence type="ECO:0000259" key="3">
    <source>
        <dbReference type="PROSITE" id="PS50110"/>
    </source>
</evidence>
<keyword evidence="5" id="KW-1185">Reference proteome</keyword>
<organism evidence="4 5">
    <name type="scientific">Lignipirellula cremea</name>
    <dbReference type="NCBI Taxonomy" id="2528010"/>
    <lineage>
        <taxon>Bacteria</taxon>
        <taxon>Pseudomonadati</taxon>
        <taxon>Planctomycetota</taxon>
        <taxon>Planctomycetia</taxon>
        <taxon>Pirellulales</taxon>
        <taxon>Pirellulaceae</taxon>
        <taxon>Lignipirellula</taxon>
    </lineage>
</organism>
<evidence type="ECO:0000313" key="5">
    <source>
        <dbReference type="Proteomes" id="UP000317648"/>
    </source>
</evidence>
<evidence type="ECO:0000313" key="4">
    <source>
        <dbReference type="EMBL" id="QDU95946.1"/>
    </source>
</evidence>
<feature type="domain" description="Response regulatory" evidence="3">
    <location>
        <begin position="4"/>
        <end position="120"/>
    </location>
</feature>
<dbReference type="PANTHER" id="PTHR45339">
    <property type="entry name" value="HYBRID SIGNAL TRANSDUCTION HISTIDINE KINASE J"/>
    <property type="match status" value="1"/>
</dbReference>
<dbReference type="SMART" id="SM00448">
    <property type="entry name" value="REC"/>
    <property type="match status" value="1"/>
</dbReference>
<sequence length="124" mass="13502">MTISILVVEDNADNMKLFRWTLEDAGYEVTGAASAEDGFEVLNQRSFDLIVMDISLPGMDGKEATRRLRADPLYARLPIIAATAHAITEEANAILACGVTSLVTKPIDEEAFLSEIESCLHTTT</sequence>
<dbReference type="PANTHER" id="PTHR45339:SF5">
    <property type="entry name" value="HISTIDINE KINASE"/>
    <property type="match status" value="1"/>
</dbReference>
<reference evidence="4 5" key="1">
    <citation type="submission" date="2019-02" db="EMBL/GenBank/DDBJ databases">
        <title>Deep-cultivation of Planctomycetes and their phenomic and genomic characterization uncovers novel biology.</title>
        <authorList>
            <person name="Wiegand S."/>
            <person name="Jogler M."/>
            <person name="Boedeker C."/>
            <person name="Pinto D."/>
            <person name="Vollmers J."/>
            <person name="Rivas-Marin E."/>
            <person name="Kohn T."/>
            <person name="Peeters S.H."/>
            <person name="Heuer A."/>
            <person name="Rast P."/>
            <person name="Oberbeckmann S."/>
            <person name="Bunk B."/>
            <person name="Jeske O."/>
            <person name="Meyerdierks A."/>
            <person name="Storesund J.E."/>
            <person name="Kallscheuer N."/>
            <person name="Luecker S."/>
            <person name="Lage O.M."/>
            <person name="Pohl T."/>
            <person name="Merkel B.J."/>
            <person name="Hornburger P."/>
            <person name="Mueller R.-W."/>
            <person name="Bruemmer F."/>
            <person name="Labrenz M."/>
            <person name="Spormann A.M."/>
            <person name="Op den Camp H."/>
            <person name="Overmann J."/>
            <person name="Amann R."/>
            <person name="Jetten M.S.M."/>
            <person name="Mascher T."/>
            <person name="Medema M.H."/>
            <person name="Devos D.P."/>
            <person name="Kaster A.-K."/>
            <person name="Ovreas L."/>
            <person name="Rohde M."/>
            <person name="Galperin M.Y."/>
            <person name="Jogler C."/>
        </authorList>
    </citation>
    <scope>NUCLEOTIDE SEQUENCE [LARGE SCALE GENOMIC DNA]</scope>
    <source>
        <strain evidence="4 5">Pla85_3_4</strain>
    </source>
</reference>
<gene>
    <name evidence="4" type="primary">divK_2</name>
    <name evidence="4" type="ORF">Pla8534_37650</name>
</gene>
<name>A0A518DVT2_9BACT</name>
<dbReference type="EMBL" id="CP036433">
    <property type="protein sequence ID" value="QDU95946.1"/>
    <property type="molecule type" value="Genomic_DNA"/>
</dbReference>
<protein>
    <submittedName>
        <fullName evidence="4">Polar-differentiation response regulator DivK</fullName>
    </submittedName>
</protein>
<dbReference type="RefSeq" id="WP_145054626.1">
    <property type="nucleotide sequence ID" value="NZ_CP036433.1"/>
</dbReference>
<feature type="modified residue" description="4-aspartylphosphate" evidence="2">
    <location>
        <position position="53"/>
    </location>
</feature>
<dbReference type="PROSITE" id="PS50110">
    <property type="entry name" value="RESPONSE_REGULATORY"/>
    <property type="match status" value="1"/>
</dbReference>
<dbReference type="AlphaFoldDB" id="A0A518DVT2"/>
<evidence type="ECO:0000256" key="2">
    <source>
        <dbReference type="PROSITE-ProRule" id="PRU00169"/>
    </source>
</evidence>
<dbReference type="Gene3D" id="3.40.50.2300">
    <property type="match status" value="1"/>
</dbReference>
<dbReference type="Pfam" id="PF00072">
    <property type="entry name" value="Response_reg"/>
    <property type="match status" value="1"/>
</dbReference>
<dbReference type="KEGG" id="lcre:Pla8534_37650"/>